<keyword evidence="3" id="KW-1185">Reference proteome</keyword>
<name>A0ABW6DJK0_9BACT</name>
<dbReference type="Proteomes" id="UP001598019">
    <property type="component" value="Unassembled WGS sequence"/>
</dbReference>
<reference evidence="2 3" key="1">
    <citation type="submission" date="2024-03" db="EMBL/GenBank/DDBJ databases">
        <title>Aquirufa genome sequencing.</title>
        <authorList>
            <person name="Pitt A."/>
            <person name="Hahn M.W."/>
        </authorList>
    </citation>
    <scope>NUCLEOTIDE SEQUENCE [LARGE SCALE GENOMIC DNA]</scope>
    <source>
        <strain evidence="2 3">HETE-83D</strain>
    </source>
</reference>
<evidence type="ECO:0000313" key="3">
    <source>
        <dbReference type="Proteomes" id="UP001598019"/>
    </source>
</evidence>
<dbReference type="Pfam" id="PF13585">
    <property type="entry name" value="CHU_C"/>
    <property type="match status" value="1"/>
</dbReference>
<sequence length="1828" mass="192104">MRKLFLLLLLFIQIIARAQSVSPAPMIEGTSDDAKWFKLGEDLKSMRLPFGTSSQISSSTNPNYFYKIKVKGTFGTSASSTALYMDAAYYNSNISNPIGTDSPVLNSTCAEVTWKLMGNCPPLPNFPVGYAADHVYEYYIGNWAGGSKYTFTDATLGDNNGNLTFETWYNKGTEAICAGSSTTLTSNLGGTITWYKDNVPIAGSGQTITVNQAGVYTAKSTVGGIVSSASNPITIVINPLPTITLGTVAAITSNDRSFEIPYSSPTNSPSQFSATSINMNGFAPLTNQPMGGTSLTVTIPFGQVGNYSFSVNVKNTTTGCVSNNYTATVQINLAPPAFLSYNSPVKLIVNRQNIVPIASAIGYIESFSVISGTLPPGMSLDPYTGDIIGTPTILNSTPVTVVIEGRNSQGATTATVVFTVVIPPPAGLTFPTSAYVFQQYTPITPFQPTVTGAGVTFAMAPGSTLPSGLSIDPSNGRISGTPLVPSPTTRYTIRATNSTSYTDSNIDITVIIAPPNFTYTVPNRFFTGSAITPITPVRAPMGGAVTIYTTTTPLPGGLTLDPLTGTISGTPTETTGLNTYVIKGSNANGDHSEVFSFDVLIPAPTNLTYPNPITLYLNTPFAPIPPTTITGTVSSYTISPTLPGALTFDPTTGEIGGFPSVLSPPIIYTITAANSTASIIYTTSIRVVIPPPSGFSYSSPHEFTQGIPITGITPSITGTGITFTAASLPPGLSINPNTGVITGTPTAASPSTVYIIRASNSTDFVTAPITISVKIAAPSTLSYTNPLIFEERVPISPINPGVTGVVDIFEVYPTLPAGINFNPSNGQINGTPTLATPSATYTITARNSTGFTTATTNITVLIARPQISYTTPNVYYETVAISPLSPNKFGTVVNSYTISPGLPSGLNFDTSTGVISGASNVQIPQTTYTITATNTTGTGTAFVDITVTIPPPTNLTYTNPPIYYTGTTISTLTPTVTGFVASYTIDKPLPAGLFFNTNTGVITGTPTEAIPNTIFTITAINAAGSSSYGLPITVLIPAPTGLSYNTPNVYEEGVDIPPLNPAVTGFVSAYTVSPSLPAGLILDTSTGRIFGIPTLAKPTTTYVVTASNSTGSTSTNLVITVLIARPRNLVYPTPKVLYQNFVIPDIAPSVTGTVATYSIDRTLPAGLSFSSSTGIISGNPSALSSMQTYVITARNSTGSTTASIDISVVIAPPSNLAYFSPTKLIQDSTLAPVRPTYSGLATAFAIDKPLPLGLTFNTATGEITGKPSVYTGLVRYIVTASNSTGSTSAPLDLEILIAPPKNLAYATPVIYEEEVAIAPLNPRVIGRVDSYTIDKPLPDGLSLDPITGIISGTPTKAIPATIYWVTATNTTGSARARVIITVLIARPRITYPEPPLGAQINPVYAGVDLFIFGQTNPPLVPVIKGVVGSIVINKPLPAGLSFDPTTGIISGTPTVLRPPTTYVVTITNSTAATTDTIRIATVIPRPSSLSYATPQIYTEKIKISPLNPVVQGNPTLYTIDKPLPAGLSLNPLTGSITGTPTKAQDFIDYQITASNTTGYDIFTVSIKVLIAFPEIDYPATGVFKQGVPVSFKPVVIGIVDIFTTDSLLPPGLTLDPKTGVISGTPTWPANPRNYIITARNSTGPGLDSTIITVLEDVNYDTDKDGYTDLVEIGGDRNKPVDTDKDGLPDYNDLDSDGDEIKDEWENDLNYGGLPDCDHDGVDNRIDPDACDPVAFQGISPNGDGKNDYLVIPGVMRTTPNTLTVYDRIGNMVFEAKDYANNWGGETNRGNPLLAGDGLLPDGVYFYILDYNGVRPKVSTYIYINRLKK</sequence>
<comment type="caution">
    <text evidence="2">The sequence shown here is derived from an EMBL/GenBank/DDBJ whole genome shotgun (WGS) entry which is preliminary data.</text>
</comment>
<gene>
    <name evidence="2" type="ORF">SKC37_09440</name>
</gene>
<accession>A0ABW6DJK0</accession>
<dbReference type="InterPro" id="IPR015919">
    <property type="entry name" value="Cadherin-like_sf"/>
</dbReference>
<dbReference type="Gene3D" id="2.60.40.10">
    <property type="entry name" value="Immunoglobulins"/>
    <property type="match status" value="14"/>
</dbReference>
<feature type="chain" id="PRO_5046755408" evidence="1">
    <location>
        <begin position="19"/>
        <end position="1828"/>
    </location>
</feature>
<proteinExistence type="predicted"/>
<organism evidence="2 3">
    <name type="scientific">Aquirufa esocilacus</name>
    <dbReference type="NCBI Taxonomy" id="3096513"/>
    <lineage>
        <taxon>Bacteria</taxon>
        <taxon>Pseudomonadati</taxon>
        <taxon>Bacteroidota</taxon>
        <taxon>Cytophagia</taxon>
        <taxon>Cytophagales</taxon>
        <taxon>Flectobacillaceae</taxon>
        <taxon>Aquirufa</taxon>
    </lineage>
</organism>
<dbReference type="Pfam" id="PF05345">
    <property type="entry name" value="He_PIG"/>
    <property type="match status" value="14"/>
</dbReference>
<dbReference type="RefSeq" id="WP_377981239.1">
    <property type="nucleotide sequence ID" value="NZ_JBBKXX010000003.1"/>
</dbReference>
<feature type="signal peptide" evidence="1">
    <location>
        <begin position="1"/>
        <end position="18"/>
    </location>
</feature>
<dbReference type="EMBL" id="JBBKXX010000003">
    <property type="protein sequence ID" value="MFD3408878.1"/>
    <property type="molecule type" value="Genomic_DNA"/>
</dbReference>
<evidence type="ECO:0000313" key="2">
    <source>
        <dbReference type="EMBL" id="MFD3408878.1"/>
    </source>
</evidence>
<dbReference type="SUPFAM" id="SSF49313">
    <property type="entry name" value="Cadherin-like"/>
    <property type="match status" value="11"/>
</dbReference>
<keyword evidence="1" id="KW-0732">Signal</keyword>
<protein>
    <submittedName>
        <fullName evidence="2">Ig domain-containing protein</fullName>
    </submittedName>
</protein>
<dbReference type="InterPro" id="IPR013783">
    <property type="entry name" value="Ig-like_fold"/>
</dbReference>
<evidence type="ECO:0000256" key="1">
    <source>
        <dbReference type="SAM" id="SignalP"/>
    </source>
</evidence>